<dbReference type="InterPro" id="IPR005302">
    <property type="entry name" value="MoCF_Sase_C"/>
</dbReference>
<organism evidence="3">
    <name type="scientific">Ornithodoros turicata</name>
    <dbReference type="NCBI Taxonomy" id="34597"/>
    <lineage>
        <taxon>Eukaryota</taxon>
        <taxon>Metazoa</taxon>
        <taxon>Ecdysozoa</taxon>
        <taxon>Arthropoda</taxon>
        <taxon>Chelicerata</taxon>
        <taxon>Arachnida</taxon>
        <taxon>Acari</taxon>
        <taxon>Parasitiformes</taxon>
        <taxon>Ixodida</taxon>
        <taxon>Ixodoidea</taxon>
        <taxon>Argasidae</taxon>
        <taxon>Ornithodorinae</taxon>
        <taxon>Ornithodoros</taxon>
    </lineage>
</organism>
<keyword evidence="1" id="KW-1133">Transmembrane helix</keyword>
<reference evidence="3" key="1">
    <citation type="submission" date="2018-03" db="EMBL/GenBank/DDBJ databases">
        <title>The relapsing fever spirochete Borrelia turicatae persists in the highly oxidative environment of its soft-bodied tick vector.</title>
        <authorList>
            <person name="Bourret T.J."/>
            <person name="Boyle W.K."/>
            <person name="Valenzuela J.G."/>
            <person name="Oliveira F."/>
            <person name="Lopez J.E."/>
        </authorList>
    </citation>
    <scope>NUCLEOTIDE SEQUENCE</scope>
    <source>
        <strain evidence="3">Kansas strain/isolate</strain>
        <tissue evidence="3">Salivary glands</tissue>
    </source>
</reference>
<keyword evidence="1" id="KW-0472">Membrane</keyword>
<dbReference type="PANTHER" id="PTHR14237">
    <property type="entry name" value="MOLYBDOPTERIN COFACTOR SULFURASE MOSC"/>
    <property type="match status" value="1"/>
</dbReference>
<proteinExistence type="predicted"/>
<feature type="domain" description="MOSC" evidence="2">
    <location>
        <begin position="163"/>
        <end position="314"/>
    </location>
</feature>
<dbReference type="SUPFAM" id="SSF141673">
    <property type="entry name" value="MOSC N-terminal domain-like"/>
    <property type="match status" value="1"/>
</dbReference>
<evidence type="ECO:0000256" key="1">
    <source>
        <dbReference type="SAM" id="Phobius"/>
    </source>
</evidence>
<dbReference type="EMBL" id="GGLE01003985">
    <property type="protein sequence ID" value="MBY08111.1"/>
    <property type="molecule type" value="Transcribed_RNA"/>
</dbReference>
<dbReference type="Pfam" id="PF03476">
    <property type="entry name" value="MOSC_N"/>
    <property type="match status" value="1"/>
</dbReference>
<dbReference type="SUPFAM" id="SSF50800">
    <property type="entry name" value="PK beta-barrel domain-like"/>
    <property type="match status" value="1"/>
</dbReference>
<evidence type="ECO:0000259" key="2">
    <source>
        <dbReference type="PROSITE" id="PS51340"/>
    </source>
</evidence>
<name>A0A2R5LF11_9ACAR</name>
<dbReference type="Pfam" id="PF03473">
    <property type="entry name" value="MOSC"/>
    <property type="match status" value="1"/>
</dbReference>
<dbReference type="GO" id="GO:0030170">
    <property type="term" value="F:pyridoxal phosphate binding"/>
    <property type="evidence" value="ECO:0007669"/>
    <property type="project" value="InterPro"/>
</dbReference>
<accession>A0A2R5LF11</accession>
<keyword evidence="1" id="KW-0812">Transmembrane</keyword>
<dbReference type="InterPro" id="IPR011037">
    <property type="entry name" value="Pyrv_Knase-like_insert_dom_sf"/>
</dbReference>
<dbReference type="GO" id="GO:0003824">
    <property type="term" value="F:catalytic activity"/>
    <property type="evidence" value="ECO:0007669"/>
    <property type="project" value="InterPro"/>
</dbReference>
<dbReference type="PROSITE" id="PS51340">
    <property type="entry name" value="MOSC"/>
    <property type="match status" value="1"/>
</dbReference>
<dbReference type="GO" id="GO:0030151">
    <property type="term" value="F:molybdenum ion binding"/>
    <property type="evidence" value="ECO:0007669"/>
    <property type="project" value="InterPro"/>
</dbReference>
<feature type="transmembrane region" description="Helical" evidence="1">
    <location>
        <begin position="12"/>
        <end position="29"/>
    </location>
</feature>
<dbReference type="InterPro" id="IPR005303">
    <property type="entry name" value="MOCOS_middle"/>
</dbReference>
<dbReference type="AlphaFoldDB" id="A0A2R5LF11"/>
<sequence length="321" mass="36412">MSVTTFSREVLLVLTTATVAAAGVAFWWLKSKARKFVPVARIKKIFVYPIKAVPGIEVPYVHCVREGPKFEDLRDRCMLLLEGDIFVTQRQEPSLALLRLSYNDGNIYIRAEGMPTVSLPAFDKDATNKESKTVRVRKHTYTAVDAPEEVSAWFGQYLKKDGIRLVRILQEECSRPKGTPIAFQDEASFHVLSEASIGDLNSRMSEERVSERNFRPNFLIEGCEAYAEDKWLYVQVGDAVIEFFDRCARCLQTLVDPDTGIKSIRKEPLNSLRAYRVDTSEEGKEKYAMDPLFGVLYFLYKKGVARVGDQVHAVVVDKPLL</sequence>
<protein>
    <submittedName>
        <fullName evidence="3">Putative conserved secreted protein</fullName>
    </submittedName>
</protein>
<dbReference type="PANTHER" id="PTHR14237:SF19">
    <property type="entry name" value="MITOCHONDRIAL AMIDOXIME REDUCING COMPONENT 1"/>
    <property type="match status" value="1"/>
</dbReference>
<evidence type="ECO:0000313" key="3">
    <source>
        <dbReference type="EMBL" id="MBY08111.1"/>
    </source>
</evidence>